<dbReference type="Proteomes" id="UP001500936">
    <property type="component" value="Unassembled WGS sequence"/>
</dbReference>
<comment type="caution">
    <text evidence="2">The sequence shown here is derived from an EMBL/GenBank/DDBJ whole genome shotgun (WGS) entry which is preliminary data.</text>
</comment>
<protein>
    <recommendedName>
        <fullName evidence="4">PAP2 superfamily protein</fullName>
    </recommendedName>
</protein>
<feature type="transmembrane region" description="Helical" evidence="1">
    <location>
        <begin position="167"/>
        <end position="188"/>
    </location>
</feature>
<sequence length="215" mass="23118">MTKLTTSLARVLSALFHPLLMPTLLFGILLFQVPGVIGLDAFSERARLSLLLLIAIGTFGVPALLIYYLYRQGLLSSLHMDDRSERRLPYLITGLIYTFLTFLFAFRMQLVSETAPEVAIILGSITVSILLVGLISLFWKISAHSVGIGGSLGALLGIMLKFSATDLFLSLVALTILAGLVASARLHLNAHTPAQIGTGLALGLTVSLVTVVWLV</sequence>
<keyword evidence="1" id="KW-0472">Membrane</keyword>
<dbReference type="EMBL" id="BAABHB010000002">
    <property type="protein sequence ID" value="GAA4399909.1"/>
    <property type="molecule type" value="Genomic_DNA"/>
</dbReference>
<evidence type="ECO:0008006" key="4">
    <source>
        <dbReference type="Google" id="ProtNLM"/>
    </source>
</evidence>
<feature type="transmembrane region" description="Helical" evidence="1">
    <location>
        <begin position="20"/>
        <end position="42"/>
    </location>
</feature>
<keyword evidence="1" id="KW-1133">Transmembrane helix</keyword>
<evidence type="ECO:0000313" key="3">
    <source>
        <dbReference type="Proteomes" id="UP001500936"/>
    </source>
</evidence>
<keyword evidence="1" id="KW-0812">Transmembrane</keyword>
<evidence type="ECO:0000313" key="2">
    <source>
        <dbReference type="EMBL" id="GAA4399909.1"/>
    </source>
</evidence>
<keyword evidence="3" id="KW-1185">Reference proteome</keyword>
<feature type="transmembrane region" description="Helical" evidence="1">
    <location>
        <begin position="118"/>
        <end position="135"/>
    </location>
</feature>
<gene>
    <name evidence="2" type="ORF">GCM10023187_12480</name>
</gene>
<feature type="transmembrane region" description="Helical" evidence="1">
    <location>
        <begin position="49"/>
        <end position="70"/>
    </location>
</feature>
<feature type="transmembrane region" description="Helical" evidence="1">
    <location>
        <begin position="194"/>
        <end position="214"/>
    </location>
</feature>
<accession>A0ABP8K4C0</accession>
<reference evidence="3" key="1">
    <citation type="journal article" date="2019" name="Int. J. Syst. Evol. Microbiol.">
        <title>The Global Catalogue of Microorganisms (GCM) 10K type strain sequencing project: providing services to taxonomists for standard genome sequencing and annotation.</title>
        <authorList>
            <consortium name="The Broad Institute Genomics Platform"/>
            <consortium name="The Broad Institute Genome Sequencing Center for Infectious Disease"/>
            <person name="Wu L."/>
            <person name="Ma J."/>
        </authorList>
    </citation>
    <scope>NUCLEOTIDE SEQUENCE [LARGE SCALE GENOMIC DNA]</scope>
    <source>
        <strain evidence="3">JCM 17925</strain>
    </source>
</reference>
<proteinExistence type="predicted"/>
<feature type="transmembrane region" description="Helical" evidence="1">
    <location>
        <begin position="90"/>
        <end position="106"/>
    </location>
</feature>
<evidence type="ECO:0000256" key="1">
    <source>
        <dbReference type="SAM" id="Phobius"/>
    </source>
</evidence>
<name>A0ABP8K4C0_9BACT</name>
<organism evidence="2 3">
    <name type="scientific">Nibrella viscosa</name>
    <dbReference type="NCBI Taxonomy" id="1084524"/>
    <lineage>
        <taxon>Bacteria</taxon>
        <taxon>Pseudomonadati</taxon>
        <taxon>Bacteroidota</taxon>
        <taxon>Cytophagia</taxon>
        <taxon>Cytophagales</taxon>
        <taxon>Spirosomataceae</taxon>
        <taxon>Nibrella</taxon>
    </lineage>
</organism>
<feature type="transmembrane region" description="Helical" evidence="1">
    <location>
        <begin position="141"/>
        <end position="160"/>
    </location>
</feature>